<keyword evidence="2" id="KW-0812">Transmembrane</keyword>
<evidence type="ECO:0000313" key="4">
    <source>
        <dbReference type="Proteomes" id="UP001183414"/>
    </source>
</evidence>
<dbReference type="EMBL" id="JAVREQ010000010">
    <property type="protein sequence ID" value="MDT0379694.1"/>
    <property type="molecule type" value="Genomic_DNA"/>
</dbReference>
<feature type="transmembrane region" description="Helical" evidence="2">
    <location>
        <begin position="294"/>
        <end position="313"/>
    </location>
</feature>
<accession>A0ABU2NRT4</accession>
<feature type="region of interest" description="Disordered" evidence="1">
    <location>
        <begin position="147"/>
        <end position="289"/>
    </location>
</feature>
<dbReference type="InterPro" id="IPR010419">
    <property type="entry name" value="CO_DH_gsu"/>
</dbReference>
<dbReference type="PANTHER" id="PTHR38588">
    <property type="entry name" value="BLL0334 PROTEIN"/>
    <property type="match status" value="1"/>
</dbReference>
<reference evidence="4" key="1">
    <citation type="submission" date="2023-07" db="EMBL/GenBank/DDBJ databases">
        <title>30 novel species of actinomycetes from the DSMZ collection.</title>
        <authorList>
            <person name="Nouioui I."/>
        </authorList>
    </citation>
    <scope>NUCLEOTIDE SEQUENCE [LARGE SCALE GENOMIC DNA]</scope>
    <source>
        <strain evidence="4">DSM 42041</strain>
    </source>
</reference>
<organism evidence="3 4">
    <name type="scientific">Streptomyces hazeniae</name>
    <dbReference type="NCBI Taxonomy" id="3075538"/>
    <lineage>
        <taxon>Bacteria</taxon>
        <taxon>Bacillati</taxon>
        <taxon>Actinomycetota</taxon>
        <taxon>Actinomycetes</taxon>
        <taxon>Kitasatosporales</taxon>
        <taxon>Streptomycetaceae</taxon>
        <taxon>Streptomyces</taxon>
    </lineage>
</organism>
<evidence type="ECO:0000256" key="2">
    <source>
        <dbReference type="SAM" id="Phobius"/>
    </source>
</evidence>
<dbReference type="PANTHER" id="PTHR38588:SF1">
    <property type="entry name" value="BLL0334 PROTEIN"/>
    <property type="match status" value="1"/>
</dbReference>
<feature type="compositionally biased region" description="Acidic residues" evidence="1">
    <location>
        <begin position="229"/>
        <end position="249"/>
    </location>
</feature>
<gene>
    <name evidence="3" type="ORF">RM572_13045</name>
</gene>
<protein>
    <recommendedName>
        <fullName evidence="5">Carbon monoxide dehydrogenase subunit G</fullName>
    </recommendedName>
</protein>
<sequence>MEHEVYVPFSVGSVRAALAERERVARCVPGLHVDAASGGGDAVEGRLRVRIGGSTITYRGSLTLIPQGDGFTVEGSGTEARGSGTVKLALKLVPHAAEDGEGTRLTCSGTVTGEGRLFEHEQKTTVGAGRRLLDRFCSALEESLRADGVSGLSGPPSGADAPEAEGPEEAEARSGSGEPAGLGAPDDNERVIPGIPGPETGEPSARREEEKPSGGLFDADVPPSSLDPTGDEIDDEEPFEEELVDEDAATAEAAHARRTMIGRSAEEVDHAPPRGRYAPVPSPQTGAASDALRWAAPAAAAVLAGAVVLTRALRRRR</sequence>
<keyword evidence="2" id="KW-0472">Membrane</keyword>
<dbReference type="Gene3D" id="3.30.530.20">
    <property type="match status" value="1"/>
</dbReference>
<name>A0ABU2NRT4_9ACTN</name>
<comment type="caution">
    <text evidence="3">The sequence shown here is derived from an EMBL/GenBank/DDBJ whole genome shotgun (WGS) entry which is preliminary data.</text>
</comment>
<evidence type="ECO:0000313" key="3">
    <source>
        <dbReference type="EMBL" id="MDT0379694.1"/>
    </source>
</evidence>
<dbReference type="RefSeq" id="WP_311673491.1">
    <property type="nucleotide sequence ID" value="NZ_JAVREQ010000010.1"/>
</dbReference>
<evidence type="ECO:0008006" key="5">
    <source>
        <dbReference type="Google" id="ProtNLM"/>
    </source>
</evidence>
<proteinExistence type="predicted"/>
<dbReference type="InterPro" id="IPR023393">
    <property type="entry name" value="START-like_dom_sf"/>
</dbReference>
<dbReference type="SUPFAM" id="SSF55961">
    <property type="entry name" value="Bet v1-like"/>
    <property type="match status" value="1"/>
</dbReference>
<feature type="compositionally biased region" description="Low complexity" evidence="1">
    <location>
        <begin position="192"/>
        <end position="203"/>
    </location>
</feature>
<keyword evidence="4" id="KW-1185">Reference proteome</keyword>
<evidence type="ECO:0000256" key="1">
    <source>
        <dbReference type="SAM" id="MobiDB-lite"/>
    </source>
</evidence>
<keyword evidence="2" id="KW-1133">Transmembrane helix</keyword>
<dbReference type="Proteomes" id="UP001183414">
    <property type="component" value="Unassembled WGS sequence"/>
</dbReference>